<comment type="pathway">
    <text evidence="2">Purine metabolism; urate degradation; (S)-allantoin from urate: step 3/3.</text>
</comment>
<evidence type="ECO:0000256" key="2">
    <source>
        <dbReference type="ARBA" id="ARBA00004754"/>
    </source>
</evidence>
<keyword evidence="4" id="KW-0659">Purine metabolism</keyword>
<feature type="domain" description="Oxo-4-hydroxy-4-carboxy-5-ureidoimidazoline decarboxylase" evidence="7">
    <location>
        <begin position="7"/>
        <end position="163"/>
    </location>
</feature>
<dbReference type="Gene3D" id="1.10.3330.10">
    <property type="entry name" value="Oxo-4-hydroxy-4-carboxy-5-ureidoimidazoline decarboxylase"/>
    <property type="match status" value="1"/>
</dbReference>
<keyword evidence="9" id="KW-1185">Reference proteome</keyword>
<dbReference type="KEGG" id="gsn:YC6258_00080"/>
<evidence type="ECO:0000313" key="8">
    <source>
        <dbReference type="EMBL" id="AJQ92136.1"/>
    </source>
</evidence>
<comment type="catalytic activity">
    <reaction evidence="1">
        <text>5-hydroxy-2-oxo-4-ureido-2,5-dihydro-1H-imidazole-5-carboxylate + H(+) = (S)-allantoin + CO2</text>
        <dbReference type="Rhea" id="RHEA:26301"/>
        <dbReference type="ChEBI" id="CHEBI:15378"/>
        <dbReference type="ChEBI" id="CHEBI:15678"/>
        <dbReference type="ChEBI" id="CHEBI:16526"/>
        <dbReference type="ChEBI" id="CHEBI:58639"/>
        <dbReference type="EC" id="4.1.1.97"/>
    </reaction>
</comment>
<dbReference type="GO" id="GO:0006144">
    <property type="term" value="P:purine nucleobase metabolic process"/>
    <property type="evidence" value="ECO:0007669"/>
    <property type="project" value="UniProtKB-KW"/>
</dbReference>
<dbReference type="RefSeq" id="WP_044615287.1">
    <property type="nucleotide sequence ID" value="NZ_CP007142.1"/>
</dbReference>
<dbReference type="SUPFAM" id="SSF158694">
    <property type="entry name" value="UraD-Like"/>
    <property type="match status" value="1"/>
</dbReference>
<gene>
    <name evidence="8" type="ORF">YC6258_00080</name>
</gene>
<dbReference type="PANTHER" id="PTHR43466:SF1">
    <property type="entry name" value="2-OXO-4-HYDROXY-4-CARBOXY-5-UREIDOIMIDAZOLINE DECARBOXYLASE-RELATED"/>
    <property type="match status" value="1"/>
</dbReference>
<organism evidence="8 9">
    <name type="scientific">Gynuella sunshinyii YC6258</name>
    <dbReference type="NCBI Taxonomy" id="1445510"/>
    <lineage>
        <taxon>Bacteria</taxon>
        <taxon>Pseudomonadati</taxon>
        <taxon>Pseudomonadota</taxon>
        <taxon>Gammaproteobacteria</taxon>
        <taxon>Oceanospirillales</taxon>
        <taxon>Saccharospirillaceae</taxon>
        <taxon>Gynuella</taxon>
    </lineage>
</organism>
<dbReference type="NCBIfam" id="TIGR03180">
    <property type="entry name" value="UraD_2"/>
    <property type="match status" value="1"/>
</dbReference>
<reference evidence="8 9" key="1">
    <citation type="submission" date="2014-01" db="EMBL/GenBank/DDBJ databases">
        <title>Full genme sequencing of cellulolytic bacterium Gynuella sunshinyii YC6258T gen. nov., sp. nov.</title>
        <authorList>
            <person name="Khan H."/>
            <person name="Chung E.J."/>
            <person name="Chung Y.R."/>
        </authorList>
    </citation>
    <scope>NUCLEOTIDE SEQUENCE [LARGE SCALE GENOMIC DNA]</scope>
    <source>
        <strain evidence="8 9">YC6258</strain>
    </source>
</reference>
<dbReference type="InterPro" id="IPR018020">
    <property type="entry name" value="OHCU_decarboxylase"/>
</dbReference>
<dbReference type="STRING" id="1445510.YC6258_00080"/>
<dbReference type="OrthoDB" id="9800909at2"/>
<dbReference type="GO" id="GO:0051997">
    <property type="term" value="F:2-oxo-4-hydroxy-4-carboxy-5-ureidoimidazoline decarboxylase activity"/>
    <property type="evidence" value="ECO:0007669"/>
    <property type="project" value="UniProtKB-EC"/>
</dbReference>
<evidence type="ECO:0000256" key="1">
    <source>
        <dbReference type="ARBA" id="ARBA00001163"/>
    </source>
</evidence>
<dbReference type="InterPro" id="IPR036778">
    <property type="entry name" value="OHCU_decarboxylase_sf"/>
</dbReference>
<evidence type="ECO:0000259" key="7">
    <source>
        <dbReference type="Pfam" id="PF09349"/>
    </source>
</evidence>
<keyword evidence="6" id="KW-0456">Lyase</keyword>
<protein>
    <recommendedName>
        <fullName evidence="3">2-oxo-4-hydroxy-4-carboxy-5-ureidoimidazoline decarboxylase</fullName>
        <ecNumber evidence="3">4.1.1.97</ecNumber>
    </recommendedName>
</protein>
<sequence>MTISEINSLGNEALTKLFTQCCAAQRWVVQMVAGVPYQDADDMKNRAVSYWQQMNEDDWMEAFLAHPMIGDVQSLREKYADTLSLAANEQSSTHGAADHVLKQLATYNSKYLDKFGFIFIVFASNKTAEQMLDLLLKRIHNNRDVELKNAADEQLKITLLRIEKLL</sequence>
<evidence type="ECO:0000256" key="5">
    <source>
        <dbReference type="ARBA" id="ARBA00022793"/>
    </source>
</evidence>
<dbReference type="GO" id="GO:0019628">
    <property type="term" value="P:urate catabolic process"/>
    <property type="evidence" value="ECO:0007669"/>
    <property type="project" value="TreeGrafter"/>
</dbReference>
<accession>A0A0C5VD07</accession>
<dbReference type="AlphaFoldDB" id="A0A0C5VD07"/>
<evidence type="ECO:0000313" key="9">
    <source>
        <dbReference type="Proteomes" id="UP000032266"/>
    </source>
</evidence>
<dbReference type="EC" id="4.1.1.97" evidence="3"/>
<keyword evidence="5" id="KW-0210">Decarboxylase</keyword>
<evidence type="ECO:0000256" key="3">
    <source>
        <dbReference type="ARBA" id="ARBA00012257"/>
    </source>
</evidence>
<name>A0A0C5VD07_9GAMM</name>
<evidence type="ECO:0000256" key="4">
    <source>
        <dbReference type="ARBA" id="ARBA00022631"/>
    </source>
</evidence>
<evidence type="ECO:0000256" key="6">
    <source>
        <dbReference type="ARBA" id="ARBA00023239"/>
    </source>
</evidence>
<dbReference type="Proteomes" id="UP000032266">
    <property type="component" value="Chromosome"/>
</dbReference>
<proteinExistence type="predicted"/>
<dbReference type="PANTHER" id="PTHR43466">
    <property type="entry name" value="2-OXO-4-HYDROXY-4-CARBOXY-5-UREIDOIMIDAZOLINE DECARBOXYLASE-RELATED"/>
    <property type="match status" value="1"/>
</dbReference>
<dbReference type="NCBIfam" id="NF010372">
    <property type="entry name" value="PRK13798.1"/>
    <property type="match status" value="1"/>
</dbReference>
<dbReference type="Pfam" id="PF09349">
    <property type="entry name" value="OHCU_decarbox"/>
    <property type="match status" value="1"/>
</dbReference>
<dbReference type="HOGENOM" id="CLU_092522_2_1_6"/>
<dbReference type="EMBL" id="CP007142">
    <property type="protein sequence ID" value="AJQ92136.1"/>
    <property type="molecule type" value="Genomic_DNA"/>
</dbReference>
<dbReference type="InterPro" id="IPR017595">
    <property type="entry name" value="OHCU_decarboxylase-2"/>
</dbReference>